<evidence type="ECO:0000259" key="3">
    <source>
        <dbReference type="Pfam" id="PF06916"/>
    </source>
</evidence>
<evidence type="ECO:0000313" key="5">
    <source>
        <dbReference type="Proteomes" id="UP000800035"/>
    </source>
</evidence>
<keyword evidence="5" id="KW-1185">Reference proteome</keyword>
<sequence length="218" mass="24104">MNTPARSLAPLLRGTLFPLPRSPTARQTVSFARTFTSTRQPVARSRLQALHGRRTALLRPSLRFKSDKKPTQSPGPTPHLGSPEPAPSLSQRLKKLGRQYGWLALGVYMGLTVLDFPFCFLTVRMLGTDRIGHYEHVIIEGVKNVLRIPFPNLWKDAEPAITEEVVEATAKEGSMTNAGKAEASIWTQLALAYAVHKSLIFFRIPLTAALLPKVAKTL</sequence>
<dbReference type="Pfam" id="PF06916">
    <property type="entry name" value="FAM210A-B_dom"/>
    <property type="match status" value="1"/>
</dbReference>
<protein>
    <recommendedName>
        <fullName evidence="3">DUF1279 domain-containing protein</fullName>
    </recommendedName>
</protein>
<dbReference type="PANTHER" id="PTHR21377">
    <property type="entry name" value="PROTEIN FAM210B, MITOCHONDRIAL"/>
    <property type="match status" value="1"/>
</dbReference>
<reference evidence="4" key="1">
    <citation type="journal article" date="2020" name="Stud. Mycol.">
        <title>101 Dothideomycetes genomes: a test case for predicting lifestyles and emergence of pathogens.</title>
        <authorList>
            <person name="Haridas S."/>
            <person name="Albert R."/>
            <person name="Binder M."/>
            <person name="Bloem J."/>
            <person name="Labutti K."/>
            <person name="Salamov A."/>
            <person name="Andreopoulos B."/>
            <person name="Baker S."/>
            <person name="Barry K."/>
            <person name="Bills G."/>
            <person name="Bluhm B."/>
            <person name="Cannon C."/>
            <person name="Castanera R."/>
            <person name="Culley D."/>
            <person name="Daum C."/>
            <person name="Ezra D."/>
            <person name="Gonzalez J."/>
            <person name="Henrissat B."/>
            <person name="Kuo A."/>
            <person name="Liang C."/>
            <person name="Lipzen A."/>
            <person name="Lutzoni F."/>
            <person name="Magnuson J."/>
            <person name="Mondo S."/>
            <person name="Nolan M."/>
            <person name="Ohm R."/>
            <person name="Pangilinan J."/>
            <person name="Park H.-J."/>
            <person name="Ramirez L."/>
            <person name="Alfaro M."/>
            <person name="Sun H."/>
            <person name="Tritt A."/>
            <person name="Yoshinaga Y."/>
            <person name="Zwiers L.-H."/>
            <person name="Turgeon B."/>
            <person name="Goodwin S."/>
            <person name="Spatafora J."/>
            <person name="Crous P."/>
            <person name="Grigoriev I."/>
        </authorList>
    </citation>
    <scope>NUCLEOTIDE SEQUENCE</scope>
    <source>
        <strain evidence="4">CBS 675.92</strain>
    </source>
</reference>
<feature type="domain" description="DUF1279" evidence="3">
    <location>
        <begin position="91"/>
        <end position="212"/>
    </location>
</feature>
<name>A0A6A5UB86_9PLEO</name>
<evidence type="ECO:0000256" key="2">
    <source>
        <dbReference type="SAM" id="Phobius"/>
    </source>
</evidence>
<dbReference type="OrthoDB" id="426386at2759"/>
<proteinExistence type="predicted"/>
<dbReference type="GO" id="GO:0005739">
    <property type="term" value="C:mitochondrion"/>
    <property type="evidence" value="ECO:0007669"/>
    <property type="project" value="TreeGrafter"/>
</dbReference>
<keyword evidence="2" id="KW-0472">Membrane</keyword>
<evidence type="ECO:0000313" key="4">
    <source>
        <dbReference type="EMBL" id="KAF1960136.1"/>
    </source>
</evidence>
<gene>
    <name evidence="4" type="ORF">CC80DRAFT_489352</name>
</gene>
<accession>A0A6A5UB86</accession>
<dbReference type="InterPro" id="IPR009688">
    <property type="entry name" value="FAM210A/B-like_dom"/>
</dbReference>
<feature type="non-terminal residue" evidence="4">
    <location>
        <position position="218"/>
    </location>
</feature>
<dbReference type="Proteomes" id="UP000800035">
    <property type="component" value="Unassembled WGS sequence"/>
</dbReference>
<feature type="region of interest" description="Disordered" evidence="1">
    <location>
        <begin position="61"/>
        <end position="89"/>
    </location>
</feature>
<dbReference type="InterPro" id="IPR045866">
    <property type="entry name" value="FAM210A/B-like"/>
</dbReference>
<dbReference type="PANTHER" id="PTHR21377:SF0">
    <property type="entry name" value="PROTEIN FAM210B, MITOCHONDRIAL"/>
    <property type="match status" value="1"/>
</dbReference>
<dbReference type="EMBL" id="ML976983">
    <property type="protein sequence ID" value="KAF1960136.1"/>
    <property type="molecule type" value="Genomic_DNA"/>
</dbReference>
<keyword evidence="2" id="KW-0812">Transmembrane</keyword>
<organism evidence="4 5">
    <name type="scientific">Byssothecium circinans</name>
    <dbReference type="NCBI Taxonomy" id="147558"/>
    <lineage>
        <taxon>Eukaryota</taxon>
        <taxon>Fungi</taxon>
        <taxon>Dikarya</taxon>
        <taxon>Ascomycota</taxon>
        <taxon>Pezizomycotina</taxon>
        <taxon>Dothideomycetes</taxon>
        <taxon>Pleosporomycetidae</taxon>
        <taxon>Pleosporales</taxon>
        <taxon>Massarineae</taxon>
        <taxon>Massarinaceae</taxon>
        <taxon>Byssothecium</taxon>
    </lineage>
</organism>
<dbReference type="AlphaFoldDB" id="A0A6A5UB86"/>
<keyword evidence="2" id="KW-1133">Transmembrane helix</keyword>
<evidence type="ECO:0000256" key="1">
    <source>
        <dbReference type="SAM" id="MobiDB-lite"/>
    </source>
</evidence>
<feature type="transmembrane region" description="Helical" evidence="2">
    <location>
        <begin position="100"/>
        <end position="123"/>
    </location>
</feature>